<dbReference type="SUPFAM" id="SSF49599">
    <property type="entry name" value="TRAF domain-like"/>
    <property type="match status" value="2"/>
</dbReference>
<evidence type="ECO:0000313" key="2">
    <source>
        <dbReference type="EMBL" id="KAG6501589.1"/>
    </source>
</evidence>
<dbReference type="EMBL" id="JACMSC010000011">
    <property type="protein sequence ID" value="KAG6501589.1"/>
    <property type="molecule type" value="Genomic_DNA"/>
</dbReference>
<dbReference type="SMART" id="SM00061">
    <property type="entry name" value="MATH"/>
    <property type="match status" value="1"/>
</dbReference>
<evidence type="ECO:0000259" key="1">
    <source>
        <dbReference type="PROSITE" id="PS50144"/>
    </source>
</evidence>
<dbReference type="Gene3D" id="2.60.210.10">
    <property type="entry name" value="Apoptosis, Tumor Necrosis Factor Receptor Associated Protein 2, Chain A"/>
    <property type="match status" value="2"/>
</dbReference>
<gene>
    <name evidence="2" type="ORF">ZIOFF_041472</name>
</gene>
<name>A0A8J5GDY5_ZINOF</name>
<proteinExistence type="predicted"/>
<protein>
    <recommendedName>
        <fullName evidence="1">MATH domain-containing protein</fullName>
    </recommendedName>
</protein>
<accession>A0A8J5GDY5</accession>
<dbReference type="PANTHER" id="PTHR46162">
    <property type="entry name" value="TRAF-LIKE FAMILY PROTEIN"/>
    <property type="match status" value="1"/>
</dbReference>
<sequence>MVSQQLQIEVLRRITPELSQLVVLPAEGTINCRKLRLESVLEVDGEKYVGLYLSNDAASKNSVIKAIYKLFIYDQLHAEHIQKEGEDYFLGKSDDGFCCKVALNKFNSKNSGLLVHDCCIFGAEVLEAFACKLDKEGISESLSLNKDTTPRIYTWVIKDVSKSNVVLKSDAFAAGGYNWSISLYPNLATYKDFLAIFLNMDNSVNLAPKTRVYVEYSFCLLDQRNDKHLKRTVTSLFSSGSTSSWGWREFLSWKDVQDPSRGFLRNETCIVEASVVILGVDTIA</sequence>
<dbReference type="Proteomes" id="UP000734854">
    <property type="component" value="Unassembled WGS sequence"/>
</dbReference>
<dbReference type="Pfam" id="PF22486">
    <property type="entry name" value="MATH_2"/>
    <property type="match status" value="2"/>
</dbReference>
<dbReference type="PANTHER" id="PTHR46162:SF2">
    <property type="entry name" value="ANKYRIN REPEAT-CONTAINING PROTEIN-RELATED"/>
    <property type="match status" value="1"/>
</dbReference>
<dbReference type="InterPro" id="IPR008974">
    <property type="entry name" value="TRAF-like"/>
</dbReference>
<reference evidence="2 3" key="1">
    <citation type="submission" date="2020-08" db="EMBL/GenBank/DDBJ databases">
        <title>Plant Genome Project.</title>
        <authorList>
            <person name="Zhang R.-G."/>
        </authorList>
    </citation>
    <scope>NUCLEOTIDE SEQUENCE [LARGE SCALE GENOMIC DNA]</scope>
    <source>
        <tissue evidence="2">Rhizome</tissue>
    </source>
</reference>
<dbReference type="PROSITE" id="PS50144">
    <property type="entry name" value="MATH"/>
    <property type="match status" value="1"/>
</dbReference>
<feature type="domain" description="MATH" evidence="1">
    <location>
        <begin position="150"/>
        <end position="275"/>
    </location>
</feature>
<dbReference type="AlphaFoldDB" id="A0A8J5GDY5"/>
<evidence type="ECO:0000313" key="3">
    <source>
        <dbReference type="Proteomes" id="UP000734854"/>
    </source>
</evidence>
<dbReference type="CDD" id="cd00121">
    <property type="entry name" value="MATH"/>
    <property type="match status" value="2"/>
</dbReference>
<comment type="caution">
    <text evidence="2">The sequence shown here is derived from an EMBL/GenBank/DDBJ whole genome shotgun (WGS) entry which is preliminary data.</text>
</comment>
<organism evidence="2 3">
    <name type="scientific">Zingiber officinale</name>
    <name type="common">Ginger</name>
    <name type="synonym">Amomum zingiber</name>
    <dbReference type="NCBI Taxonomy" id="94328"/>
    <lineage>
        <taxon>Eukaryota</taxon>
        <taxon>Viridiplantae</taxon>
        <taxon>Streptophyta</taxon>
        <taxon>Embryophyta</taxon>
        <taxon>Tracheophyta</taxon>
        <taxon>Spermatophyta</taxon>
        <taxon>Magnoliopsida</taxon>
        <taxon>Liliopsida</taxon>
        <taxon>Zingiberales</taxon>
        <taxon>Zingiberaceae</taxon>
        <taxon>Zingiber</taxon>
    </lineage>
</organism>
<keyword evidence="3" id="KW-1185">Reference proteome</keyword>
<dbReference type="InterPro" id="IPR002083">
    <property type="entry name" value="MATH/TRAF_dom"/>
</dbReference>